<gene>
    <name evidence="1" type="ORF">EGD98_05055</name>
</gene>
<dbReference type="AlphaFoldDB" id="A0A8J7YHE9"/>
<dbReference type="InterPro" id="IPR023214">
    <property type="entry name" value="HAD_sf"/>
</dbReference>
<comment type="caution">
    <text evidence="1">The sequence shown here is derived from an EMBL/GenBank/DDBJ whole genome shotgun (WGS) entry which is preliminary data.</text>
</comment>
<dbReference type="Proteomes" id="UP000783863">
    <property type="component" value="Unassembled WGS sequence"/>
</dbReference>
<keyword evidence="2" id="KW-1185">Reference proteome</keyword>
<evidence type="ECO:0000313" key="1">
    <source>
        <dbReference type="EMBL" id="MBX0303039.1"/>
    </source>
</evidence>
<dbReference type="InterPro" id="IPR036412">
    <property type="entry name" value="HAD-like_sf"/>
</dbReference>
<dbReference type="EMBL" id="RKLQ01000001">
    <property type="protein sequence ID" value="MBX0303039.1"/>
    <property type="molecule type" value="Genomic_DNA"/>
</dbReference>
<reference evidence="1" key="1">
    <citation type="submission" date="2021-06" db="EMBL/GenBank/DDBJ databases">
        <title>Halomicroarcula sp. F24A a new haloarchaeum isolated from saline soil.</title>
        <authorList>
            <person name="Duran-Viseras A."/>
            <person name="Sanchez-Porro C."/>
            <person name="Ventosa A."/>
        </authorList>
    </citation>
    <scope>NUCLEOTIDE SEQUENCE</scope>
    <source>
        <strain evidence="1">F24A</strain>
    </source>
</reference>
<sequence>MTVEKHDRVVFDIDGVLVEKDDDTPYSEREPKEAVLSRLRSYHEEGFYIVLYTARNMNTHEGRTGKINAETAPILLDWLEEHDVPYDEIHYGKPWCGHDGFYVDDKAIRPGEFMNNSREEILALLETDARALDS</sequence>
<dbReference type="Gene3D" id="3.40.50.1000">
    <property type="entry name" value="HAD superfamily/HAD-like"/>
    <property type="match status" value="1"/>
</dbReference>
<proteinExistence type="predicted"/>
<protein>
    <recommendedName>
        <fullName evidence="3">Capsule biosynthesis phosphatase</fullName>
    </recommendedName>
</protein>
<dbReference type="RefSeq" id="WP_220587259.1">
    <property type="nucleotide sequence ID" value="NZ_RKLQ01000001.1"/>
</dbReference>
<name>A0A8J7YHE9_9EURY</name>
<evidence type="ECO:0000313" key="2">
    <source>
        <dbReference type="Proteomes" id="UP000783863"/>
    </source>
</evidence>
<evidence type="ECO:0008006" key="3">
    <source>
        <dbReference type="Google" id="ProtNLM"/>
    </source>
</evidence>
<dbReference type="SUPFAM" id="SSF56784">
    <property type="entry name" value="HAD-like"/>
    <property type="match status" value="1"/>
</dbReference>
<accession>A0A8J7YHE9</accession>
<organism evidence="1 2">
    <name type="scientific">Haloarcula salinisoli</name>
    <dbReference type="NCBI Taxonomy" id="2487746"/>
    <lineage>
        <taxon>Archaea</taxon>
        <taxon>Methanobacteriati</taxon>
        <taxon>Methanobacteriota</taxon>
        <taxon>Stenosarchaea group</taxon>
        <taxon>Halobacteria</taxon>
        <taxon>Halobacteriales</taxon>
        <taxon>Haloarculaceae</taxon>
        <taxon>Haloarcula</taxon>
    </lineage>
</organism>